<accession>A0A7Y9J1D3</accession>
<dbReference type="NCBIfam" id="NF033206">
    <property type="entry name" value="ScyE_fam"/>
    <property type="match status" value="1"/>
</dbReference>
<keyword evidence="4" id="KW-1185">Reference proteome</keyword>
<evidence type="ECO:0000313" key="3">
    <source>
        <dbReference type="EMBL" id="NYD23032.1"/>
    </source>
</evidence>
<feature type="compositionally biased region" description="Pro residues" evidence="1">
    <location>
        <begin position="283"/>
        <end position="297"/>
    </location>
</feature>
<keyword evidence="2" id="KW-0732">Signal</keyword>
<dbReference type="Proteomes" id="UP000521922">
    <property type="component" value="Unassembled WGS sequence"/>
</dbReference>
<dbReference type="EMBL" id="JACCBB010000001">
    <property type="protein sequence ID" value="NYD23032.1"/>
    <property type="molecule type" value="Genomic_DNA"/>
</dbReference>
<dbReference type="Gene3D" id="2.120.10.30">
    <property type="entry name" value="TolB, C-terminal domain"/>
    <property type="match status" value="1"/>
</dbReference>
<dbReference type="InterPro" id="IPR048031">
    <property type="entry name" value="ScyD/ScyE-like"/>
</dbReference>
<dbReference type="SUPFAM" id="SSF63829">
    <property type="entry name" value="Calcium-dependent phosphotriesterase"/>
    <property type="match status" value="1"/>
</dbReference>
<feature type="region of interest" description="Disordered" evidence="1">
    <location>
        <begin position="278"/>
        <end position="299"/>
    </location>
</feature>
<reference evidence="3 4" key="1">
    <citation type="submission" date="2020-07" db="EMBL/GenBank/DDBJ databases">
        <title>Sequencing the genomes of 1000 actinobacteria strains.</title>
        <authorList>
            <person name="Klenk H.-P."/>
        </authorList>
    </citation>
    <scope>NUCLEOTIDE SEQUENCE [LARGE SCALE GENOMIC DNA]</scope>
    <source>
        <strain evidence="3 4">DSM 7487</strain>
    </source>
</reference>
<protein>
    <recommendedName>
        <fullName evidence="5">ScyD/ScyE family protein</fullName>
    </recommendedName>
</protein>
<evidence type="ECO:0000256" key="2">
    <source>
        <dbReference type="SAM" id="SignalP"/>
    </source>
</evidence>
<dbReference type="RefSeq" id="WP_179752462.1">
    <property type="nucleotide sequence ID" value="NZ_BAAAGN010000010.1"/>
</dbReference>
<comment type="caution">
    <text evidence="3">The sequence shown here is derived from an EMBL/GenBank/DDBJ whole genome shotgun (WGS) entry which is preliminary data.</text>
</comment>
<gene>
    <name evidence="3" type="ORF">BJ968_002572</name>
</gene>
<name>A0A7Y9J1D3_9ACTN</name>
<evidence type="ECO:0008006" key="5">
    <source>
        <dbReference type="Google" id="ProtNLM"/>
    </source>
</evidence>
<feature type="chain" id="PRO_5031558775" description="ScyD/ScyE family protein" evidence="2">
    <location>
        <begin position="28"/>
        <end position="364"/>
    </location>
</feature>
<sequence length="364" mass="37430">MKQRLRSAAVLFAAATASVGIATPAHAADPVTVVARGLDQPYGLTSWNGNLFTAESSSGQITGGPPGRAEVPRLAGLPHPSGVDRKRENFYVVTAEAGPGQSTYATSSLIITQRGKPRQRVDLRAYELANNPDGQRQFGDDGAPLDALSNPFAVLTGRGFDNRVFVADGGANAVLVVDQNLKVSTFFVPPTVNTGACAGAENNDPEHTGCDSVPTGLAWGPDGNLYVSAFTAGAPGEGRVYVLDPFDGGLLGTLGGFTGPTGVAVGPDGSVYVSELTEGAPPLEGPPGEEAPPPPDFDPSTVGQIVKVERSGRRTAAQVTMPVGMTFLDGTLYSTAWSAAGDFLGLPGRGEIVRVDASAFVPLP</sequence>
<evidence type="ECO:0000256" key="1">
    <source>
        <dbReference type="SAM" id="MobiDB-lite"/>
    </source>
</evidence>
<feature type="signal peptide" evidence="2">
    <location>
        <begin position="1"/>
        <end position="27"/>
    </location>
</feature>
<dbReference type="InterPro" id="IPR011042">
    <property type="entry name" value="6-blade_b-propeller_TolB-like"/>
</dbReference>
<evidence type="ECO:0000313" key="4">
    <source>
        <dbReference type="Proteomes" id="UP000521922"/>
    </source>
</evidence>
<organism evidence="3 4">
    <name type="scientific">Kineococcus aurantiacus</name>
    <dbReference type="NCBI Taxonomy" id="37633"/>
    <lineage>
        <taxon>Bacteria</taxon>
        <taxon>Bacillati</taxon>
        <taxon>Actinomycetota</taxon>
        <taxon>Actinomycetes</taxon>
        <taxon>Kineosporiales</taxon>
        <taxon>Kineosporiaceae</taxon>
        <taxon>Kineococcus</taxon>
    </lineage>
</organism>
<proteinExistence type="predicted"/>
<dbReference type="AlphaFoldDB" id="A0A7Y9J1D3"/>